<dbReference type="EMBL" id="JAEKJW010000002">
    <property type="protein sequence ID" value="MBN8196551.1"/>
    <property type="molecule type" value="Genomic_DNA"/>
</dbReference>
<name>A0A8I1M7W5_9PROT</name>
<sequence>MTDDDFSFHATREKPVRIKSDEDIQTFNGSWYRGESTNFIPSKKMLQASSAFRRFIIKGYEPPAPFIDKSTVVTAFGSCFAQNISKWLLDNGYNVLGKKLNLNSHIIRFGEGLVNTFAICEQLEWAFENRSLEEGLWFGENKEIVLPDDDVRDATKTLLMKTETLIITVGLSEVWFDKVSGRAFWRTVPAENFDNERHGFRLTTVEENRENLEKIVELRDRYIPDCNIIFTLSPIPLMATFRDINCISANTVSKSILRIALDDLMGEKHDRVYYFPSYELVKEVYPDPFDDDNRHPKKPYIQEIMQLFARAYCEDT</sequence>
<proteinExistence type="predicted"/>
<gene>
    <name evidence="2" type="ORF">JF547_08750</name>
</gene>
<organism evidence="2 3">
    <name type="scientific">Thalassospira povalilytica</name>
    <dbReference type="NCBI Taxonomy" id="732237"/>
    <lineage>
        <taxon>Bacteria</taxon>
        <taxon>Pseudomonadati</taxon>
        <taxon>Pseudomonadota</taxon>
        <taxon>Alphaproteobacteria</taxon>
        <taxon>Rhodospirillales</taxon>
        <taxon>Thalassospiraceae</taxon>
        <taxon>Thalassospira</taxon>
    </lineage>
</organism>
<reference evidence="2" key="1">
    <citation type="submission" date="2020-12" db="EMBL/GenBank/DDBJ databases">
        <title>Oil enriched cultivation method for isolating marine PHA-producing bacteria.</title>
        <authorList>
            <person name="Zheng W."/>
            <person name="Yu S."/>
            <person name="Huang Y."/>
        </authorList>
    </citation>
    <scope>NUCLEOTIDE SEQUENCE</scope>
    <source>
        <strain evidence="2">SY-2-3</strain>
    </source>
</reference>
<dbReference type="Proteomes" id="UP000664405">
    <property type="component" value="Unassembled WGS sequence"/>
</dbReference>
<evidence type="ECO:0000313" key="2">
    <source>
        <dbReference type="EMBL" id="MBN8196551.1"/>
    </source>
</evidence>
<dbReference type="Pfam" id="PF08885">
    <property type="entry name" value="GSCFA"/>
    <property type="match status" value="1"/>
</dbReference>
<evidence type="ECO:0000313" key="3">
    <source>
        <dbReference type="Proteomes" id="UP000664405"/>
    </source>
</evidence>
<protein>
    <submittedName>
        <fullName evidence="2">GSCFA domain-containing protein</fullName>
    </submittedName>
</protein>
<evidence type="ECO:0000259" key="1">
    <source>
        <dbReference type="Pfam" id="PF08885"/>
    </source>
</evidence>
<feature type="domain" description="GSCFA" evidence="1">
    <location>
        <begin position="73"/>
        <end position="308"/>
    </location>
</feature>
<comment type="caution">
    <text evidence="2">The sequence shown here is derived from an EMBL/GenBank/DDBJ whole genome shotgun (WGS) entry which is preliminary data.</text>
</comment>
<dbReference type="AlphaFoldDB" id="A0A8I1M7W5"/>
<accession>A0A8I1M7W5</accession>
<dbReference type="InterPro" id="IPR014982">
    <property type="entry name" value="GSCFA"/>
</dbReference>
<dbReference type="RefSeq" id="WP_206927229.1">
    <property type="nucleotide sequence ID" value="NZ_JAEKJW010000002.1"/>
</dbReference>